<dbReference type="EMBL" id="JANPWB010000001">
    <property type="protein sequence ID" value="KAJ1214624.1"/>
    <property type="molecule type" value="Genomic_DNA"/>
</dbReference>
<accession>A0AAV7WKP3</accession>
<proteinExistence type="predicted"/>
<name>A0AAV7WKP3_PLEWA</name>
<dbReference type="Proteomes" id="UP001066276">
    <property type="component" value="Chromosome 1_1"/>
</dbReference>
<evidence type="ECO:0000313" key="2">
    <source>
        <dbReference type="Proteomes" id="UP001066276"/>
    </source>
</evidence>
<reference evidence="1" key="1">
    <citation type="journal article" date="2022" name="bioRxiv">
        <title>Sequencing and chromosome-scale assembly of the giantPleurodeles waltlgenome.</title>
        <authorList>
            <person name="Brown T."/>
            <person name="Elewa A."/>
            <person name="Iarovenko S."/>
            <person name="Subramanian E."/>
            <person name="Araus A.J."/>
            <person name="Petzold A."/>
            <person name="Susuki M."/>
            <person name="Suzuki K.-i.T."/>
            <person name="Hayashi T."/>
            <person name="Toyoda A."/>
            <person name="Oliveira C."/>
            <person name="Osipova E."/>
            <person name="Leigh N.D."/>
            <person name="Simon A."/>
            <person name="Yun M.H."/>
        </authorList>
    </citation>
    <scope>NUCLEOTIDE SEQUENCE</scope>
    <source>
        <strain evidence="1">20211129_DDA</strain>
        <tissue evidence="1">Liver</tissue>
    </source>
</reference>
<protein>
    <submittedName>
        <fullName evidence="1">Uncharacterized protein</fullName>
    </submittedName>
</protein>
<sequence>MHTCCAGSKHCCRKALLVSQHIAPGGAAIWGRSHQSTLYSVDCTPAARVPSTAVGRESSSHSTSHQEVLSSGVGVIKLRYIALTAYPLCGFQAPLSEGLLVPQHIMPGGAAIWGRKIKPHYVALTAHPLHARQRQEEPGQGPLRWF</sequence>
<dbReference type="AlphaFoldDB" id="A0AAV7WKP3"/>
<evidence type="ECO:0000313" key="1">
    <source>
        <dbReference type="EMBL" id="KAJ1214624.1"/>
    </source>
</evidence>
<gene>
    <name evidence="1" type="ORF">NDU88_002242</name>
</gene>
<keyword evidence="2" id="KW-1185">Reference proteome</keyword>
<comment type="caution">
    <text evidence="1">The sequence shown here is derived from an EMBL/GenBank/DDBJ whole genome shotgun (WGS) entry which is preliminary data.</text>
</comment>
<organism evidence="1 2">
    <name type="scientific">Pleurodeles waltl</name>
    <name type="common">Iberian ribbed newt</name>
    <dbReference type="NCBI Taxonomy" id="8319"/>
    <lineage>
        <taxon>Eukaryota</taxon>
        <taxon>Metazoa</taxon>
        <taxon>Chordata</taxon>
        <taxon>Craniata</taxon>
        <taxon>Vertebrata</taxon>
        <taxon>Euteleostomi</taxon>
        <taxon>Amphibia</taxon>
        <taxon>Batrachia</taxon>
        <taxon>Caudata</taxon>
        <taxon>Salamandroidea</taxon>
        <taxon>Salamandridae</taxon>
        <taxon>Pleurodelinae</taxon>
        <taxon>Pleurodeles</taxon>
    </lineage>
</organism>